<evidence type="ECO:0000256" key="1">
    <source>
        <dbReference type="SAM" id="MobiDB-lite"/>
    </source>
</evidence>
<dbReference type="Pfam" id="PF13920">
    <property type="entry name" value="zf-C3HC4_3"/>
    <property type="match status" value="1"/>
</dbReference>
<comment type="caution">
    <text evidence="2">The sequence shown here is derived from an EMBL/GenBank/DDBJ whole genome shotgun (WGS) entry which is preliminary data.</text>
</comment>
<sequence length="118" mass="12794">MTKISADALVEKIIELDSDDSSDATATNSAQRDSLQTDGPEGASNYDLDADIQRAQGIISENERLKARQKCKICKQAQVGMIFLPCGHILACTQCGPKTRNCTHCGEFIRATANVYLS</sequence>
<accession>A0AAN9BLT3</accession>
<evidence type="ECO:0000313" key="3">
    <source>
        <dbReference type="Proteomes" id="UP001374579"/>
    </source>
</evidence>
<dbReference type="AlphaFoldDB" id="A0AAN9BLT3"/>
<name>A0AAN9BLT3_9CAEN</name>
<protein>
    <recommendedName>
        <fullName evidence="4">RING-type domain-containing protein</fullName>
    </recommendedName>
</protein>
<reference evidence="2 3" key="1">
    <citation type="submission" date="2024-02" db="EMBL/GenBank/DDBJ databases">
        <title>Chromosome-scale genome assembly of the rough periwinkle Littorina saxatilis.</title>
        <authorList>
            <person name="De Jode A."/>
            <person name="Faria R."/>
            <person name="Formenti G."/>
            <person name="Sims Y."/>
            <person name="Smith T.P."/>
            <person name="Tracey A."/>
            <person name="Wood J.M.D."/>
            <person name="Zagrodzka Z.B."/>
            <person name="Johannesson K."/>
            <person name="Butlin R.K."/>
            <person name="Leder E.H."/>
        </authorList>
    </citation>
    <scope>NUCLEOTIDE SEQUENCE [LARGE SCALE GENOMIC DNA]</scope>
    <source>
        <strain evidence="2">Snail1</strain>
        <tissue evidence="2">Muscle</tissue>
    </source>
</reference>
<dbReference type="Gene3D" id="3.30.40.10">
    <property type="entry name" value="Zinc/RING finger domain, C3HC4 (zinc finger)"/>
    <property type="match status" value="1"/>
</dbReference>
<dbReference type="InterPro" id="IPR013083">
    <property type="entry name" value="Znf_RING/FYVE/PHD"/>
</dbReference>
<organism evidence="2 3">
    <name type="scientific">Littorina saxatilis</name>
    <dbReference type="NCBI Taxonomy" id="31220"/>
    <lineage>
        <taxon>Eukaryota</taxon>
        <taxon>Metazoa</taxon>
        <taxon>Spiralia</taxon>
        <taxon>Lophotrochozoa</taxon>
        <taxon>Mollusca</taxon>
        <taxon>Gastropoda</taxon>
        <taxon>Caenogastropoda</taxon>
        <taxon>Littorinimorpha</taxon>
        <taxon>Littorinoidea</taxon>
        <taxon>Littorinidae</taxon>
        <taxon>Littorina</taxon>
    </lineage>
</organism>
<dbReference type="Proteomes" id="UP001374579">
    <property type="component" value="Unassembled WGS sequence"/>
</dbReference>
<evidence type="ECO:0008006" key="4">
    <source>
        <dbReference type="Google" id="ProtNLM"/>
    </source>
</evidence>
<evidence type="ECO:0000313" key="2">
    <source>
        <dbReference type="EMBL" id="KAK7107862.1"/>
    </source>
</evidence>
<keyword evidence="3" id="KW-1185">Reference proteome</keyword>
<feature type="region of interest" description="Disordered" evidence="1">
    <location>
        <begin position="19"/>
        <end position="47"/>
    </location>
</feature>
<proteinExistence type="predicted"/>
<gene>
    <name evidence="2" type="ORF">V1264_015704</name>
</gene>
<dbReference type="EMBL" id="JBAMIC010000004">
    <property type="protein sequence ID" value="KAK7107862.1"/>
    <property type="molecule type" value="Genomic_DNA"/>
</dbReference>